<evidence type="ECO:0000259" key="1">
    <source>
        <dbReference type="Pfam" id="PF00534"/>
    </source>
</evidence>
<sequence>MKIVYCILGTYNAGGMERVLANKANYLARMGHELTVVTTDQKARAPHFELDPLICQVDLAINYTDDAGLGIFRKILSYKRRQRIHRERLEAVLMPLKADIVISMFDHDVSFLHDITDGSKKVLEIHFSRFKRLQYGRKGLWKLVNTWRSGHDLALAKKYDRFVVLTHEDLTYWKGLKNSVVIPNANTFSVPRRAALTEKRAIAVGRFDYQKGFDQLIEIWKDIQARCPDWKLDIYGQGPLKADMLAQIHALGLDGQIALHAPVKHIMEAYMHSSLVLMSSRYEGLPMTLLEAQASGLPMVAYACKCGPRDIIKPGKNGYLIAEGDRADFADKACRLMEKGVLRQQMGQAAWEMAENFDAERIMRQWLLLFERLMKGEKR</sequence>
<feature type="domain" description="Glycosyltransferase subfamily 4-like N-terminal" evidence="2">
    <location>
        <begin position="14"/>
        <end position="184"/>
    </location>
</feature>
<proteinExistence type="predicted"/>
<dbReference type="Gene3D" id="3.40.50.2000">
    <property type="entry name" value="Glycogen Phosphorylase B"/>
    <property type="match status" value="2"/>
</dbReference>
<protein>
    <submittedName>
        <fullName evidence="3">Glycosyltransferase involved in cell wall biosynthesis</fullName>
    </submittedName>
</protein>
<dbReference type="EMBL" id="JAUTBA010000001">
    <property type="protein sequence ID" value="MDQ1148177.1"/>
    <property type="molecule type" value="Genomic_DNA"/>
</dbReference>
<comment type="caution">
    <text evidence="3">The sequence shown here is derived from an EMBL/GenBank/DDBJ whole genome shotgun (WGS) entry which is preliminary data.</text>
</comment>
<accession>A0ABU0TZP0</accession>
<organism evidence="3 4">
    <name type="scientific">Sphingobacterium zeae</name>
    <dbReference type="NCBI Taxonomy" id="1776859"/>
    <lineage>
        <taxon>Bacteria</taxon>
        <taxon>Pseudomonadati</taxon>
        <taxon>Bacteroidota</taxon>
        <taxon>Sphingobacteriia</taxon>
        <taxon>Sphingobacteriales</taxon>
        <taxon>Sphingobacteriaceae</taxon>
        <taxon>Sphingobacterium</taxon>
    </lineage>
</organism>
<dbReference type="SUPFAM" id="SSF53756">
    <property type="entry name" value="UDP-Glycosyltransferase/glycogen phosphorylase"/>
    <property type="match status" value="1"/>
</dbReference>
<dbReference type="PANTHER" id="PTHR12526:SF630">
    <property type="entry name" value="GLYCOSYLTRANSFERASE"/>
    <property type="match status" value="1"/>
</dbReference>
<reference evidence="3 4" key="1">
    <citation type="submission" date="2023-07" db="EMBL/GenBank/DDBJ databases">
        <title>Functional and genomic diversity of the sorghum phyllosphere microbiome.</title>
        <authorList>
            <person name="Shade A."/>
        </authorList>
    </citation>
    <scope>NUCLEOTIDE SEQUENCE [LARGE SCALE GENOMIC DNA]</scope>
    <source>
        <strain evidence="3 4">SORGH_AS_0892</strain>
    </source>
</reference>
<dbReference type="Pfam" id="PF13439">
    <property type="entry name" value="Glyco_transf_4"/>
    <property type="match status" value="1"/>
</dbReference>
<dbReference type="InterPro" id="IPR001296">
    <property type="entry name" value="Glyco_trans_1"/>
</dbReference>
<gene>
    <name evidence="3" type="ORF">QE382_000161</name>
</gene>
<dbReference type="Proteomes" id="UP001244640">
    <property type="component" value="Unassembled WGS sequence"/>
</dbReference>
<dbReference type="RefSeq" id="WP_209577246.1">
    <property type="nucleotide sequence ID" value="NZ_JAUTBA010000001.1"/>
</dbReference>
<feature type="domain" description="Glycosyl transferase family 1" evidence="1">
    <location>
        <begin position="195"/>
        <end position="350"/>
    </location>
</feature>
<dbReference type="PANTHER" id="PTHR12526">
    <property type="entry name" value="GLYCOSYLTRANSFERASE"/>
    <property type="match status" value="1"/>
</dbReference>
<evidence type="ECO:0000259" key="2">
    <source>
        <dbReference type="Pfam" id="PF13439"/>
    </source>
</evidence>
<dbReference type="Pfam" id="PF00534">
    <property type="entry name" value="Glycos_transf_1"/>
    <property type="match status" value="1"/>
</dbReference>
<dbReference type="InterPro" id="IPR028098">
    <property type="entry name" value="Glyco_trans_4-like_N"/>
</dbReference>
<evidence type="ECO:0000313" key="3">
    <source>
        <dbReference type="EMBL" id="MDQ1148177.1"/>
    </source>
</evidence>
<evidence type="ECO:0000313" key="4">
    <source>
        <dbReference type="Proteomes" id="UP001244640"/>
    </source>
</evidence>
<keyword evidence="4" id="KW-1185">Reference proteome</keyword>
<name>A0ABU0TZP0_9SPHI</name>
<dbReference type="CDD" id="cd03820">
    <property type="entry name" value="GT4_AmsD-like"/>
    <property type="match status" value="1"/>
</dbReference>